<dbReference type="GO" id="GO:0016740">
    <property type="term" value="F:transferase activity"/>
    <property type="evidence" value="ECO:0007669"/>
    <property type="project" value="UniProtKB-KW"/>
</dbReference>
<dbReference type="STRING" id="3469.A0A4Y7IUL1"/>
<dbReference type="InterPro" id="IPR051283">
    <property type="entry name" value="Sec_Metabolite_Acyltrans"/>
</dbReference>
<organism evidence="2 3">
    <name type="scientific">Papaver somniferum</name>
    <name type="common">Opium poppy</name>
    <dbReference type="NCBI Taxonomy" id="3469"/>
    <lineage>
        <taxon>Eukaryota</taxon>
        <taxon>Viridiplantae</taxon>
        <taxon>Streptophyta</taxon>
        <taxon>Embryophyta</taxon>
        <taxon>Tracheophyta</taxon>
        <taxon>Spermatophyta</taxon>
        <taxon>Magnoliopsida</taxon>
        <taxon>Ranunculales</taxon>
        <taxon>Papaveraceae</taxon>
        <taxon>Papaveroideae</taxon>
        <taxon>Papaver</taxon>
    </lineage>
</organism>
<dbReference type="OMA" id="IDCKSRM"/>
<proteinExistence type="predicted"/>
<dbReference type="Gramene" id="RZC51826">
    <property type="protein sequence ID" value="RZC51826"/>
    <property type="gene ID" value="C5167_020267"/>
</dbReference>
<keyword evidence="3" id="KW-1185">Reference proteome</keyword>
<dbReference type="InterPro" id="IPR023213">
    <property type="entry name" value="CAT-like_dom_sf"/>
</dbReference>
<evidence type="ECO:0000313" key="2">
    <source>
        <dbReference type="EMBL" id="RZC51826.1"/>
    </source>
</evidence>
<keyword evidence="1" id="KW-0808">Transferase</keyword>
<sequence length="543" mass="61000">MSPASYIDQQASGTYKRIDLNPMDLLFLNDTYMQRGFLFTKQHEEGTNDECFNDKISHLKTSSLSRTLDHFFPLAGRLGIEKHEDGNMVSVYINCSNFEDRLFLLTGVRNCQGQSHPLLSIQVTELTNGIFIVCSANHCVCDGTSFWQFINSWSEITSSFGYHTSLPCPVFERWFINKTDCPLRQHLSSVDKSLATTSTNEVPPLDGLVERCFHFTKPNIAALKERARSCLSDNWNGSRELKIKILMNSRTKLIPPSPETYFGNSIATGIVTLKEGELVKRPGFGFLASMLNEAVKSNNYEKSRSFTESWIEKHLTSSPGGCTRIIGNRFLARSSQWFNMYGNNFVTELTNGIFIGCSANHCVCDGTSFWQFINSWSEITNSSGYHTSLPCPVFERWFINKTDCPLRQHLSSVDKSLATTSTNEVPPLDGLVERCFHFTKPNIAALKERASLEIKILMNRRTKLISPSPETYFGNSIATGIVTLKEGELVKRPGFGFLASMLNEAVKSNNYEKSRSFTESWIEKSLMSSPGGYTGIFGNGFFG</sequence>
<evidence type="ECO:0000256" key="1">
    <source>
        <dbReference type="ARBA" id="ARBA00022679"/>
    </source>
</evidence>
<dbReference type="AlphaFoldDB" id="A0A4Y7IUL1"/>
<protein>
    <submittedName>
        <fullName evidence="2">Uncharacterized protein</fullName>
    </submittedName>
</protein>
<evidence type="ECO:0000313" key="3">
    <source>
        <dbReference type="Proteomes" id="UP000316621"/>
    </source>
</evidence>
<dbReference type="Proteomes" id="UP000316621">
    <property type="component" value="Chromosome 2"/>
</dbReference>
<dbReference type="PANTHER" id="PTHR31896">
    <property type="entry name" value="FAMILY REGULATORY PROTEIN, PUTATIVE (AFU_ORTHOLOGUE AFUA_3G14730)-RELATED"/>
    <property type="match status" value="1"/>
</dbReference>
<name>A0A4Y7IUL1_PAPSO</name>
<gene>
    <name evidence="2" type="ORF">C5167_020267</name>
</gene>
<dbReference type="EMBL" id="CM010716">
    <property type="protein sequence ID" value="RZC51826.1"/>
    <property type="molecule type" value="Genomic_DNA"/>
</dbReference>
<dbReference type="Gene3D" id="3.30.559.10">
    <property type="entry name" value="Chloramphenicol acetyltransferase-like domain"/>
    <property type="match status" value="5"/>
</dbReference>
<reference evidence="2 3" key="1">
    <citation type="journal article" date="2018" name="Science">
        <title>The opium poppy genome and morphinan production.</title>
        <authorList>
            <person name="Guo L."/>
            <person name="Winzer T."/>
            <person name="Yang X."/>
            <person name="Li Y."/>
            <person name="Ning Z."/>
            <person name="He Z."/>
            <person name="Teodor R."/>
            <person name="Lu Y."/>
            <person name="Bowser T.A."/>
            <person name="Graham I.A."/>
            <person name="Ye K."/>
        </authorList>
    </citation>
    <scope>NUCLEOTIDE SEQUENCE [LARGE SCALE GENOMIC DNA]</scope>
    <source>
        <strain evidence="3">cv. HN1</strain>
        <tissue evidence="2">Leaves</tissue>
    </source>
</reference>
<dbReference type="PANTHER" id="PTHR31896:SF43">
    <property type="entry name" value="PROTEIN ENHANCED PSEUDOMONAS SUSCEPTIBILITY 1"/>
    <property type="match status" value="1"/>
</dbReference>
<accession>A0A4Y7IUL1</accession>
<dbReference type="Pfam" id="PF02458">
    <property type="entry name" value="Transferase"/>
    <property type="match status" value="4"/>
</dbReference>